<evidence type="ECO:0000313" key="3">
    <source>
        <dbReference type="Proteomes" id="UP000663881"/>
    </source>
</evidence>
<dbReference type="Proteomes" id="UP000663881">
    <property type="component" value="Unassembled WGS sequence"/>
</dbReference>
<feature type="chain" id="PRO_5032280519" evidence="1">
    <location>
        <begin position="21"/>
        <end position="87"/>
    </location>
</feature>
<protein>
    <submittedName>
        <fullName evidence="2">Uncharacterized protein</fullName>
    </submittedName>
</protein>
<keyword evidence="1" id="KW-0732">Signal</keyword>
<feature type="non-terminal residue" evidence="2">
    <location>
        <position position="87"/>
    </location>
</feature>
<dbReference type="AlphaFoldDB" id="A0A819VIN1"/>
<evidence type="ECO:0000313" key="2">
    <source>
        <dbReference type="EMBL" id="CAF4109463.1"/>
    </source>
</evidence>
<proteinExistence type="predicted"/>
<reference evidence="2" key="1">
    <citation type="submission" date="2021-02" db="EMBL/GenBank/DDBJ databases">
        <authorList>
            <person name="Nowell W R."/>
        </authorList>
    </citation>
    <scope>NUCLEOTIDE SEQUENCE</scope>
</reference>
<organism evidence="2 3">
    <name type="scientific">Adineta steineri</name>
    <dbReference type="NCBI Taxonomy" id="433720"/>
    <lineage>
        <taxon>Eukaryota</taxon>
        <taxon>Metazoa</taxon>
        <taxon>Spiralia</taxon>
        <taxon>Gnathifera</taxon>
        <taxon>Rotifera</taxon>
        <taxon>Eurotatoria</taxon>
        <taxon>Bdelloidea</taxon>
        <taxon>Adinetida</taxon>
        <taxon>Adinetidae</taxon>
        <taxon>Adineta</taxon>
    </lineage>
</organism>
<sequence>MLSLFFCLCVLLSSTSFIQAEGTEPLNDFECELLSKPKRIDVTVETGSKFLGGTNDAISLLLRDSQGVVCTADDLNNVGDDHEKNSI</sequence>
<evidence type="ECO:0000256" key="1">
    <source>
        <dbReference type="SAM" id="SignalP"/>
    </source>
</evidence>
<accession>A0A819VIN1</accession>
<gene>
    <name evidence="2" type="ORF">OKA104_LOCUS36124</name>
</gene>
<name>A0A819VIN1_9BILA</name>
<dbReference type="EMBL" id="CAJOAY010005492">
    <property type="protein sequence ID" value="CAF4109463.1"/>
    <property type="molecule type" value="Genomic_DNA"/>
</dbReference>
<comment type="caution">
    <text evidence="2">The sequence shown here is derived from an EMBL/GenBank/DDBJ whole genome shotgun (WGS) entry which is preliminary data.</text>
</comment>
<feature type="signal peptide" evidence="1">
    <location>
        <begin position="1"/>
        <end position="20"/>
    </location>
</feature>